<sequence length="213" mass="23061">MSGESPALASSTSVFLSSTVLIAFTRPPNQQSNMLPTLFLASLALVATLSAAAPAPSAISPTSCKSYISHPGKDLIFAYDQGASNTILAKTDSADNDHRACIDWAKSQGFYVAVLSTDQVEGGKFKCFGKNVPHYPEFKGNMFRKIAWQSTTYLGPYNINGYDVPIRWSGTYGQGLSLCDSFTVEGRDEYKCKQFPQVAKSTILLASECDKPE</sequence>
<organism evidence="1 2">
    <name type="scientific">Catenaria anguillulae PL171</name>
    <dbReference type="NCBI Taxonomy" id="765915"/>
    <lineage>
        <taxon>Eukaryota</taxon>
        <taxon>Fungi</taxon>
        <taxon>Fungi incertae sedis</taxon>
        <taxon>Blastocladiomycota</taxon>
        <taxon>Blastocladiomycetes</taxon>
        <taxon>Blastocladiales</taxon>
        <taxon>Catenariaceae</taxon>
        <taxon>Catenaria</taxon>
    </lineage>
</organism>
<evidence type="ECO:0000313" key="2">
    <source>
        <dbReference type="Proteomes" id="UP000193411"/>
    </source>
</evidence>
<dbReference type="EMBL" id="MCFL01000036">
    <property type="protein sequence ID" value="ORZ33337.1"/>
    <property type="molecule type" value="Genomic_DNA"/>
</dbReference>
<protein>
    <submittedName>
        <fullName evidence="1">Uncharacterized protein</fullName>
    </submittedName>
</protein>
<accession>A0A1Y2HFI0</accession>
<gene>
    <name evidence="1" type="ORF">BCR44DRAFT_248882</name>
</gene>
<reference evidence="1 2" key="1">
    <citation type="submission" date="2016-07" db="EMBL/GenBank/DDBJ databases">
        <title>Pervasive Adenine N6-methylation of Active Genes in Fungi.</title>
        <authorList>
            <consortium name="DOE Joint Genome Institute"/>
            <person name="Mondo S.J."/>
            <person name="Dannebaum R.O."/>
            <person name="Kuo R.C."/>
            <person name="Labutti K."/>
            <person name="Haridas S."/>
            <person name="Kuo A."/>
            <person name="Salamov A."/>
            <person name="Ahrendt S.R."/>
            <person name="Lipzen A."/>
            <person name="Sullivan W."/>
            <person name="Andreopoulos W.B."/>
            <person name="Clum A."/>
            <person name="Lindquist E."/>
            <person name="Daum C."/>
            <person name="Ramamoorthy G.K."/>
            <person name="Gryganskyi A."/>
            <person name="Culley D."/>
            <person name="Magnuson J.K."/>
            <person name="James T.Y."/>
            <person name="O'Malley M.A."/>
            <person name="Stajich J.E."/>
            <person name="Spatafora J.W."/>
            <person name="Visel A."/>
            <person name="Grigoriev I.V."/>
        </authorList>
    </citation>
    <scope>NUCLEOTIDE SEQUENCE [LARGE SCALE GENOMIC DNA]</scope>
    <source>
        <strain evidence="1 2">PL171</strain>
    </source>
</reference>
<name>A0A1Y2HFI0_9FUNG</name>
<dbReference type="AlphaFoldDB" id="A0A1Y2HFI0"/>
<evidence type="ECO:0000313" key="1">
    <source>
        <dbReference type="EMBL" id="ORZ33337.1"/>
    </source>
</evidence>
<comment type="caution">
    <text evidence="1">The sequence shown here is derived from an EMBL/GenBank/DDBJ whole genome shotgun (WGS) entry which is preliminary data.</text>
</comment>
<keyword evidence="2" id="KW-1185">Reference proteome</keyword>
<proteinExistence type="predicted"/>
<dbReference type="Proteomes" id="UP000193411">
    <property type="component" value="Unassembled WGS sequence"/>
</dbReference>